<evidence type="ECO:0000313" key="1">
    <source>
        <dbReference type="EMBL" id="TDL10062.1"/>
    </source>
</evidence>
<comment type="caution">
    <text evidence="1">The sequence shown here is derived from an EMBL/GenBank/DDBJ whole genome shotgun (WGS) entry which is preliminary data.</text>
</comment>
<name>A0A4R5XB09_9MYCO</name>
<accession>A0A4R5XB09</accession>
<sequence>MTDQRSITTCTSRGGDTRGGVVTKAVAEKQPGAGVCGRAVGDQQAGVSGGATNAVEVIDPCGKVGRRWCEIDGQDGATAGVDRGDDSTGRAAGIGDPTHKEPGAVAADVDVGYRTGRHQRIEADRGGNPVCCGVDHVDRAERRIGTLDGVDEVISLVAGQVDRSGVNASTIAAHDDTGGQFRERYRGRHGVRCGVDDVDHTLHLRPGRGGIDEQVPSGVELAPVGSQRNCGDDLLRGGHIDRNGGRHVIGGGVKGVDETTHDGLAGAVVGRFVGGSVDAVAGGVDG</sequence>
<dbReference type="EMBL" id="SDLP01000002">
    <property type="protein sequence ID" value="TDL10062.1"/>
    <property type="molecule type" value="Genomic_DNA"/>
</dbReference>
<gene>
    <name evidence="1" type="ORF">EUA04_09025</name>
</gene>
<dbReference type="AlphaFoldDB" id="A0A4R5XB09"/>
<evidence type="ECO:0000313" key="2">
    <source>
        <dbReference type="Proteomes" id="UP000294952"/>
    </source>
</evidence>
<protein>
    <submittedName>
        <fullName evidence="1">Uncharacterized protein</fullName>
    </submittedName>
</protein>
<dbReference type="Proteomes" id="UP000294952">
    <property type="component" value="Unassembled WGS sequence"/>
</dbReference>
<organism evidence="1 2">
    <name type="scientific">Mycolicibacterium obuense</name>
    <dbReference type="NCBI Taxonomy" id="1807"/>
    <lineage>
        <taxon>Bacteria</taxon>
        <taxon>Bacillati</taxon>
        <taxon>Actinomycetota</taxon>
        <taxon>Actinomycetes</taxon>
        <taxon>Mycobacteriales</taxon>
        <taxon>Mycobacteriaceae</taxon>
        <taxon>Mycolicibacterium</taxon>
    </lineage>
</organism>
<reference evidence="1 2" key="1">
    <citation type="submission" date="2019-01" db="EMBL/GenBank/DDBJ databases">
        <title>High-quality-draft genome sequences of five non-tuberculosis mycobacteriaceae isolated from a nosocomial environment.</title>
        <authorList>
            <person name="Tiago I."/>
            <person name="Alarico S."/>
            <person name="Pereira S.G."/>
            <person name="Coelho C."/>
            <person name="Maranha A."/>
            <person name="Empadinhas N."/>
        </authorList>
    </citation>
    <scope>NUCLEOTIDE SEQUENCE [LARGE SCALE GENOMIC DNA]</scope>
    <source>
        <strain evidence="1 2">22DIII</strain>
    </source>
</reference>
<proteinExistence type="predicted"/>